<comment type="catalytic activity">
    <reaction evidence="7 8">
        <text>4 porphobilinogen + H2O = hydroxymethylbilane + 4 NH4(+)</text>
        <dbReference type="Rhea" id="RHEA:13185"/>
        <dbReference type="ChEBI" id="CHEBI:15377"/>
        <dbReference type="ChEBI" id="CHEBI:28938"/>
        <dbReference type="ChEBI" id="CHEBI:57845"/>
        <dbReference type="ChEBI" id="CHEBI:58126"/>
        <dbReference type="EC" id="2.5.1.61"/>
    </reaction>
</comment>
<dbReference type="GO" id="GO:0004418">
    <property type="term" value="F:hydroxymethylbilane synthase activity"/>
    <property type="evidence" value="ECO:0007669"/>
    <property type="project" value="UniProtKB-UniRule"/>
</dbReference>
<reference evidence="12" key="1">
    <citation type="submission" date="2016-10" db="EMBL/GenBank/DDBJ databases">
        <authorList>
            <person name="Varghese N."/>
        </authorList>
    </citation>
    <scope>NUCLEOTIDE SEQUENCE [LARGE SCALE GENOMIC DNA]</scope>
    <source>
        <strain evidence="12">DSM 18820</strain>
    </source>
</reference>
<accession>A0A1I7JEI2</accession>
<evidence type="ECO:0000259" key="9">
    <source>
        <dbReference type="Pfam" id="PF01379"/>
    </source>
</evidence>
<gene>
    <name evidence="8" type="primary">hemC</name>
    <name evidence="11" type="ORF">SAMN04487941_2783</name>
</gene>
<feature type="domain" description="Porphobilinogen deaminase N-terminal" evidence="9">
    <location>
        <begin position="24"/>
        <end position="224"/>
    </location>
</feature>
<comment type="function">
    <text evidence="1 8">Tetrapolymerization of the monopyrrole PBG into the hydroxymethylbilane pre-uroporphyrinogen in several discrete steps.</text>
</comment>
<feature type="domain" description="Porphobilinogen deaminase C-terminal" evidence="10">
    <location>
        <begin position="245"/>
        <end position="313"/>
    </location>
</feature>
<proteinExistence type="inferred from homology"/>
<dbReference type="HAMAP" id="MF_00260">
    <property type="entry name" value="Porphobil_deam"/>
    <property type="match status" value="1"/>
</dbReference>
<name>A0A1I7JEI2_9BACT</name>
<evidence type="ECO:0000256" key="8">
    <source>
        <dbReference type="HAMAP-Rule" id="MF_00260"/>
    </source>
</evidence>
<dbReference type="FunFam" id="3.40.190.10:FF:000005">
    <property type="entry name" value="Porphobilinogen deaminase"/>
    <property type="match status" value="1"/>
</dbReference>
<dbReference type="GO" id="GO:0006782">
    <property type="term" value="P:protoporphyrinogen IX biosynthetic process"/>
    <property type="evidence" value="ECO:0007669"/>
    <property type="project" value="UniProtKB-UniRule"/>
</dbReference>
<keyword evidence="6 8" id="KW-0627">Porphyrin biosynthesis</keyword>
<dbReference type="GO" id="GO:0005737">
    <property type="term" value="C:cytoplasm"/>
    <property type="evidence" value="ECO:0007669"/>
    <property type="project" value="UniProtKB-UniRule"/>
</dbReference>
<evidence type="ECO:0000256" key="1">
    <source>
        <dbReference type="ARBA" id="ARBA00002869"/>
    </source>
</evidence>
<keyword evidence="5 8" id="KW-0808">Transferase</keyword>
<feature type="modified residue" description="S-(dipyrrolylmethanemethyl)cysteine" evidence="8">
    <location>
        <position position="260"/>
    </location>
</feature>
<dbReference type="NCBIfam" id="TIGR00212">
    <property type="entry name" value="hemC"/>
    <property type="match status" value="1"/>
</dbReference>
<dbReference type="Gene3D" id="3.30.160.40">
    <property type="entry name" value="Porphobilinogen deaminase, C-terminal domain"/>
    <property type="match status" value="1"/>
</dbReference>
<evidence type="ECO:0000256" key="7">
    <source>
        <dbReference type="ARBA" id="ARBA00048169"/>
    </source>
</evidence>
<dbReference type="SUPFAM" id="SSF54782">
    <property type="entry name" value="Porphobilinogen deaminase (hydroxymethylbilane synthase), C-terminal domain"/>
    <property type="match status" value="1"/>
</dbReference>
<dbReference type="InterPro" id="IPR036803">
    <property type="entry name" value="Porphobilinogen_deaminase_C_sf"/>
</dbReference>
<protein>
    <recommendedName>
        <fullName evidence="8">Porphobilinogen deaminase</fullName>
        <shortName evidence="8">PBG</shortName>
        <ecNumber evidence="8">2.5.1.61</ecNumber>
    </recommendedName>
    <alternativeName>
        <fullName evidence="8">Hydroxymethylbilane synthase</fullName>
        <shortName evidence="8">HMBS</shortName>
    </alternativeName>
    <alternativeName>
        <fullName evidence="8">Pre-uroporphyrinogen synthase</fullName>
    </alternativeName>
</protein>
<dbReference type="PRINTS" id="PR00151">
    <property type="entry name" value="PORPHBDMNASE"/>
</dbReference>
<evidence type="ECO:0000313" key="11">
    <source>
        <dbReference type="EMBL" id="SFU83565.1"/>
    </source>
</evidence>
<comment type="cofactor">
    <cofactor evidence="8">
        <name>dipyrromethane</name>
        <dbReference type="ChEBI" id="CHEBI:60342"/>
    </cofactor>
    <text evidence="8">Binds 1 dipyrromethane group covalently.</text>
</comment>
<keyword evidence="12" id="KW-1185">Reference proteome</keyword>
<dbReference type="PANTHER" id="PTHR11557">
    <property type="entry name" value="PORPHOBILINOGEN DEAMINASE"/>
    <property type="match status" value="1"/>
</dbReference>
<dbReference type="Pfam" id="PF01379">
    <property type="entry name" value="Porphobil_deam"/>
    <property type="match status" value="1"/>
</dbReference>
<evidence type="ECO:0000256" key="6">
    <source>
        <dbReference type="ARBA" id="ARBA00023244"/>
    </source>
</evidence>
<comment type="similarity">
    <text evidence="3 8">Belongs to the HMBS family.</text>
</comment>
<evidence type="ECO:0000256" key="3">
    <source>
        <dbReference type="ARBA" id="ARBA00005638"/>
    </source>
</evidence>
<dbReference type="PIRSF" id="PIRSF001438">
    <property type="entry name" value="4pyrrol_synth_OHMeBilane_synth"/>
    <property type="match status" value="1"/>
</dbReference>
<dbReference type="Proteomes" id="UP000182491">
    <property type="component" value="Unassembled WGS sequence"/>
</dbReference>
<dbReference type="SUPFAM" id="SSF53850">
    <property type="entry name" value="Periplasmic binding protein-like II"/>
    <property type="match status" value="1"/>
</dbReference>
<evidence type="ECO:0000256" key="2">
    <source>
        <dbReference type="ARBA" id="ARBA00004735"/>
    </source>
</evidence>
<dbReference type="EC" id="2.5.1.61" evidence="8"/>
<dbReference type="InterPro" id="IPR022417">
    <property type="entry name" value="Porphobilin_deaminase_N"/>
</dbReference>
<evidence type="ECO:0000313" key="12">
    <source>
        <dbReference type="Proteomes" id="UP000182491"/>
    </source>
</evidence>
<sequence length="332" mass="36457">MEEEQVIALPESIDMAENITDKTIRIGTRGSKLALWQAETVAEKLQAAGFKTELVIISTKGDQVLDKSLAKIGSKGVFTEELEVCLREGQVEIAVHSAKDVQSTIPADLELIAFMEREEVNDVLLSFDPNFKLERESKAIIGTSSTRRKAQLRKYYPNITTAESRGNLQTRLRKLEEKQFDALMLAYAGVRRMGYEELIVHTFPADEFVPATGQGSVAVECAKNLDIELKKGLKQALNHTETHVCLLAERAFLRTMEGGCSIPTFALASLSDEGLSITGGIISLDGAILLRETMQGPTVTAEEMGEELANTILSQGGDEILRSIRAERGEQV</sequence>
<evidence type="ECO:0000259" key="10">
    <source>
        <dbReference type="Pfam" id="PF03900"/>
    </source>
</evidence>
<dbReference type="InterPro" id="IPR000860">
    <property type="entry name" value="HemC"/>
</dbReference>
<comment type="pathway">
    <text evidence="2">Porphyrin-containing compound metabolism; protoporphyrin-IX biosynthesis; coproporphyrinogen-III from 5-aminolevulinate: step 2/4.</text>
</comment>
<organism evidence="11 12">
    <name type="scientific">Pontibacter akesuensis</name>
    <dbReference type="NCBI Taxonomy" id="388950"/>
    <lineage>
        <taxon>Bacteria</taxon>
        <taxon>Pseudomonadati</taxon>
        <taxon>Bacteroidota</taxon>
        <taxon>Cytophagia</taxon>
        <taxon>Cytophagales</taxon>
        <taxon>Hymenobacteraceae</taxon>
        <taxon>Pontibacter</taxon>
    </lineage>
</organism>
<dbReference type="EMBL" id="FPCA01000003">
    <property type="protein sequence ID" value="SFU83565.1"/>
    <property type="molecule type" value="Genomic_DNA"/>
</dbReference>
<comment type="subunit">
    <text evidence="4 8">Monomer.</text>
</comment>
<dbReference type="AlphaFoldDB" id="A0A1I7JEI2"/>
<comment type="miscellaneous">
    <text evidence="8">The porphobilinogen subunits are added to the dipyrromethane group.</text>
</comment>
<dbReference type="PANTHER" id="PTHR11557:SF0">
    <property type="entry name" value="PORPHOBILINOGEN DEAMINASE"/>
    <property type="match status" value="1"/>
</dbReference>
<dbReference type="InterPro" id="IPR022418">
    <property type="entry name" value="Porphobilinogen_deaminase_C"/>
</dbReference>
<dbReference type="STRING" id="388950.GCA_001611675_02282"/>
<dbReference type="Pfam" id="PF03900">
    <property type="entry name" value="Porphobil_deamC"/>
    <property type="match status" value="1"/>
</dbReference>
<evidence type="ECO:0000256" key="5">
    <source>
        <dbReference type="ARBA" id="ARBA00022679"/>
    </source>
</evidence>
<dbReference type="Gene3D" id="3.40.190.10">
    <property type="entry name" value="Periplasmic binding protein-like II"/>
    <property type="match status" value="2"/>
</dbReference>
<evidence type="ECO:0000256" key="4">
    <source>
        <dbReference type="ARBA" id="ARBA00011245"/>
    </source>
</evidence>